<dbReference type="Pfam" id="PF00543">
    <property type="entry name" value="P-II"/>
    <property type="match status" value="1"/>
</dbReference>
<dbReference type="GO" id="GO:0006808">
    <property type="term" value="P:regulation of nitrogen utilization"/>
    <property type="evidence" value="ECO:0007669"/>
    <property type="project" value="InterPro"/>
</dbReference>
<dbReference type="HOGENOM" id="CLU_155828_0_0_9"/>
<dbReference type="InterPro" id="IPR011322">
    <property type="entry name" value="N-reg_PII-like_a/b"/>
</dbReference>
<organism evidence="1 2">
    <name type="scientific">Mahella australiensis (strain DSM 15567 / CIP 107919 / 50-1 BON)</name>
    <dbReference type="NCBI Taxonomy" id="697281"/>
    <lineage>
        <taxon>Bacteria</taxon>
        <taxon>Bacillati</taxon>
        <taxon>Bacillota</taxon>
        <taxon>Clostridia</taxon>
        <taxon>Thermoanaerobacterales</taxon>
        <taxon>Thermoanaerobacterales Family IV. Incertae Sedis</taxon>
        <taxon>Mahella</taxon>
    </lineage>
</organism>
<sequence length="135" mass="15150">MYVLFIVLNNVDKLKKVLAALKDVGVRGATIIDSVGSGSMMKEEFSGMPIIGSLMRSLEGNYGANKTIFSVIEREEQVNDAMAAVSKVLGDMNRPDTGIMFALPVVKFKGGELERHIDRRERRNIIQKQYESEYY</sequence>
<dbReference type="SUPFAM" id="SSF54913">
    <property type="entry name" value="GlnB-like"/>
    <property type="match status" value="1"/>
</dbReference>
<dbReference type="Proteomes" id="UP000008457">
    <property type="component" value="Chromosome"/>
</dbReference>
<proteinExistence type="predicted"/>
<protein>
    <recommendedName>
        <fullName evidence="3">Nitrogen regulatory protein P-II</fullName>
    </recommendedName>
</protein>
<dbReference type="InterPro" id="IPR015867">
    <property type="entry name" value="N-reg_PII/ATP_PRibTrfase_C"/>
</dbReference>
<dbReference type="RefSeq" id="WP_013779896.1">
    <property type="nucleotide sequence ID" value="NC_015520.1"/>
</dbReference>
<dbReference type="KEGG" id="mas:Mahau_0245"/>
<dbReference type="GO" id="GO:0030234">
    <property type="term" value="F:enzyme regulator activity"/>
    <property type="evidence" value="ECO:0007669"/>
    <property type="project" value="InterPro"/>
</dbReference>
<dbReference type="OrthoDB" id="9810781at2"/>
<evidence type="ECO:0000313" key="2">
    <source>
        <dbReference type="Proteomes" id="UP000008457"/>
    </source>
</evidence>
<gene>
    <name evidence="1" type="ordered locus">Mahau_0245</name>
</gene>
<dbReference type="Gene3D" id="3.30.70.120">
    <property type="match status" value="1"/>
</dbReference>
<reference evidence="2" key="1">
    <citation type="submission" date="2010-11" db="EMBL/GenBank/DDBJ databases">
        <title>The complete genome of Mahella australiensis DSM 15567.</title>
        <authorList>
            <consortium name="US DOE Joint Genome Institute (JGI-PGF)"/>
            <person name="Lucas S."/>
            <person name="Copeland A."/>
            <person name="Lapidus A."/>
            <person name="Bruce D."/>
            <person name="Goodwin L."/>
            <person name="Pitluck S."/>
            <person name="Kyrpides N."/>
            <person name="Mavromatis K."/>
            <person name="Pagani I."/>
            <person name="Ivanova N."/>
            <person name="Teshima H."/>
            <person name="Brettin T."/>
            <person name="Detter J.C."/>
            <person name="Han C."/>
            <person name="Tapia R."/>
            <person name="Land M."/>
            <person name="Hauser L."/>
            <person name="Markowitz V."/>
            <person name="Cheng J.-F."/>
            <person name="Hugenholtz P."/>
            <person name="Woyke T."/>
            <person name="Wu D."/>
            <person name="Spring S."/>
            <person name="Pukall R."/>
            <person name="Steenblock K."/>
            <person name="Schneider S."/>
            <person name="Klenk H.-P."/>
            <person name="Eisen J.A."/>
        </authorList>
    </citation>
    <scope>NUCLEOTIDE SEQUENCE [LARGE SCALE GENOMIC DNA]</scope>
    <source>
        <strain evidence="2">DSM 15567 / CIP 107919 / 50-1 BON</strain>
    </source>
</reference>
<name>F3ZX14_MAHA5</name>
<dbReference type="EMBL" id="CP002360">
    <property type="protein sequence ID" value="AEE95463.1"/>
    <property type="molecule type" value="Genomic_DNA"/>
</dbReference>
<keyword evidence="2" id="KW-1185">Reference proteome</keyword>
<dbReference type="eggNOG" id="COG0347">
    <property type="taxonomic scope" value="Bacteria"/>
</dbReference>
<evidence type="ECO:0008006" key="3">
    <source>
        <dbReference type="Google" id="ProtNLM"/>
    </source>
</evidence>
<accession>F3ZX14</accession>
<reference evidence="1 2" key="2">
    <citation type="journal article" date="2011" name="Stand. Genomic Sci.">
        <title>Complete genome sequence of Mahella australiensis type strain (50-1 BON).</title>
        <authorList>
            <person name="Sikorski J."/>
            <person name="Teshima H."/>
            <person name="Nolan M."/>
            <person name="Lucas S."/>
            <person name="Hammon N."/>
            <person name="Deshpande S."/>
            <person name="Cheng J.F."/>
            <person name="Pitluck S."/>
            <person name="Liolios K."/>
            <person name="Pagani I."/>
            <person name="Ivanova N."/>
            <person name="Huntemann M."/>
            <person name="Mavromatis K."/>
            <person name="Ovchinikova G."/>
            <person name="Pati A."/>
            <person name="Tapia R."/>
            <person name="Han C."/>
            <person name="Goodwin L."/>
            <person name="Chen A."/>
            <person name="Palaniappan K."/>
            <person name="Land M."/>
            <person name="Hauser L."/>
            <person name="Ngatchou-Djao O.D."/>
            <person name="Rohde M."/>
            <person name="Pukall R."/>
            <person name="Spring S."/>
            <person name="Abt B."/>
            <person name="Goker M."/>
            <person name="Detter J.C."/>
            <person name="Woyke T."/>
            <person name="Bristow J."/>
            <person name="Markowitz V."/>
            <person name="Hugenholtz P."/>
            <person name="Eisen J.A."/>
            <person name="Kyrpides N.C."/>
            <person name="Klenk H.P."/>
            <person name="Lapidus A."/>
        </authorList>
    </citation>
    <scope>NUCLEOTIDE SEQUENCE [LARGE SCALE GENOMIC DNA]</scope>
    <source>
        <strain evidence="2">DSM 15567 / CIP 107919 / 50-1 BON</strain>
    </source>
</reference>
<evidence type="ECO:0000313" key="1">
    <source>
        <dbReference type="EMBL" id="AEE95463.1"/>
    </source>
</evidence>
<dbReference type="InterPro" id="IPR002187">
    <property type="entry name" value="N-reg_PII"/>
</dbReference>
<dbReference type="STRING" id="697281.Mahau_0245"/>
<dbReference type="AlphaFoldDB" id="F3ZX14"/>